<comment type="caution">
    <text evidence="2">The sequence shown here is derived from an EMBL/GenBank/DDBJ whole genome shotgun (WGS) entry which is preliminary data.</text>
</comment>
<proteinExistence type="predicted"/>
<dbReference type="AlphaFoldDB" id="A0A5J4NYI2"/>
<dbReference type="Proteomes" id="UP000324629">
    <property type="component" value="Unassembled WGS sequence"/>
</dbReference>
<accession>A0A5J4NYI2</accession>
<dbReference type="EMBL" id="QNGE01000381">
    <property type="protein sequence ID" value="KAA3680676.1"/>
    <property type="molecule type" value="Genomic_DNA"/>
</dbReference>
<feature type="compositionally biased region" description="Polar residues" evidence="1">
    <location>
        <begin position="111"/>
        <end position="120"/>
    </location>
</feature>
<feature type="compositionally biased region" description="Low complexity" evidence="1">
    <location>
        <begin position="90"/>
        <end position="110"/>
    </location>
</feature>
<dbReference type="GO" id="GO:0003676">
    <property type="term" value="F:nucleic acid binding"/>
    <property type="evidence" value="ECO:0007669"/>
    <property type="project" value="InterPro"/>
</dbReference>
<gene>
    <name evidence="2" type="ORF">DEA37_0009791</name>
</gene>
<protein>
    <recommendedName>
        <fullName evidence="4">RRM domain-containing protein</fullName>
    </recommendedName>
</protein>
<dbReference type="InterPro" id="IPR012677">
    <property type="entry name" value="Nucleotide-bd_a/b_plait_sf"/>
</dbReference>
<evidence type="ECO:0000256" key="1">
    <source>
        <dbReference type="SAM" id="MobiDB-lite"/>
    </source>
</evidence>
<sequence>MPPTGMDESSFGEKGSELMTDSELCGQPPTKLTIRMNSPESVTGPYFDPMVNTYPIETLNHNGHHPSPPPAPAIMQGATSSLVDHSLELSSSEMSGSSLNGGLLSTTGSSHVTPNTTAQISTEKMSRTNLYIKGLPDSFNDEKLWNLPPECTQIKSVKAATDDDGKCRGSGAKMISRKSSDITLHRCKNHNSGLRLRVQEEVHSRTQKQQFSKSSCYTIRRWPIC</sequence>
<organism evidence="2 3">
    <name type="scientific">Paragonimus westermani</name>
    <dbReference type="NCBI Taxonomy" id="34504"/>
    <lineage>
        <taxon>Eukaryota</taxon>
        <taxon>Metazoa</taxon>
        <taxon>Spiralia</taxon>
        <taxon>Lophotrochozoa</taxon>
        <taxon>Platyhelminthes</taxon>
        <taxon>Trematoda</taxon>
        <taxon>Digenea</taxon>
        <taxon>Plagiorchiida</taxon>
        <taxon>Troglotremata</taxon>
        <taxon>Troglotrematidae</taxon>
        <taxon>Paragonimus</taxon>
    </lineage>
</organism>
<evidence type="ECO:0000313" key="3">
    <source>
        <dbReference type="Proteomes" id="UP000324629"/>
    </source>
</evidence>
<dbReference type="InterPro" id="IPR035979">
    <property type="entry name" value="RBD_domain_sf"/>
</dbReference>
<dbReference type="Gene3D" id="3.30.70.330">
    <property type="match status" value="1"/>
</dbReference>
<evidence type="ECO:0008006" key="4">
    <source>
        <dbReference type="Google" id="ProtNLM"/>
    </source>
</evidence>
<dbReference type="SUPFAM" id="SSF54928">
    <property type="entry name" value="RNA-binding domain, RBD"/>
    <property type="match status" value="1"/>
</dbReference>
<reference evidence="2 3" key="1">
    <citation type="journal article" date="2019" name="Gigascience">
        <title>Whole-genome sequence of the oriental lung fluke Paragonimus westermani.</title>
        <authorList>
            <person name="Oey H."/>
            <person name="Zakrzewski M."/>
            <person name="Narain K."/>
            <person name="Devi K.R."/>
            <person name="Agatsuma T."/>
            <person name="Nawaratna S."/>
            <person name="Gobert G.N."/>
            <person name="Jones M.K."/>
            <person name="Ragan M.A."/>
            <person name="McManus D.P."/>
            <person name="Krause L."/>
        </authorList>
    </citation>
    <scope>NUCLEOTIDE SEQUENCE [LARGE SCALE GENOMIC DNA]</scope>
    <source>
        <strain evidence="2 3">IND2009</strain>
    </source>
</reference>
<evidence type="ECO:0000313" key="2">
    <source>
        <dbReference type="EMBL" id="KAA3680676.1"/>
    </source>
</evidence>
<keyword evidence="3" id="KW-1185">Reference proteome</keyword>
<name>A0A5J4NYI2_9TREM</name>
<feature type="region of interest" description="Disordered" evidence="1">
    <location>
        <begin position="90"/>
        <end position="120"/>
    </location>
</feature>
<feature type="region of interest" description="Disordered" evidence="1">
    <location>
        <begin position="1"/>
        <end position="40"/>
    </location>
</feature>